<dbReference type="AlphaFoldDB" id="A0A382MB10"/>
<dbReference type="Gene3D" id="1.10.150.240">
    <property type="entry name" value="Putative phosphatase, domain 2"/>
    <property type="match status" value="1"/>
</dbReference>
<sequence length="197" mass="21571">MIDSIVFDLDGTLIDSLPDVLASLNILLAEGKRRPLRIQELRNLVGRGVYPMIEGALSMTGKAITSPSELENAVHCYITNYKANPVEHTVVFPNVIKTLGSLKKDGFCMGICTNKPYEMTLLVLEGLGIDVFFDGVTGGDNLPFNKPDPRHILTTLEKMKSEAHRAVMVGDSWVDVKAGHNACLPVIAVNYGYNEKP</sequence>
<dbReference type="InterPro" id="IPR023214">
    <property type="entry name" value="HAD_sf"/>
</dbReference>
<accession>A0A382MB10</accession>
<dbReference type="GO" id="GO:0005829">
    <property type="term" value="C:cytosol"/>
    <property type="evidence" value="ECO:0007669"/>
    <property type="project" value="TreeGrafter"/>
</dbReference>
<dbReference type="InterPro" id="IPR023198">
    <property type="entry name" value="PGP-like_dom2"/>
</dbReference>
<name>A0A382MB10_9ZZZZ</name>
<dbReference type="InterPro" id="IPR050155">
    <property type="entry name" value="HAD-like_hydrolase_sf"/>
</dbReference>
<dbReference type="SUPFAM" id="SSF56784">
    <property type="entry name" value="HAD-like"/>
    <property type="match status" value="1"/>
</dbReference>
<dbReference type="InterPro" id="IPR041492">
    <property type="entry name" value="HAD_2"/>
</dbReference>
<evidence type="ECO:0000313" key="1">
    <source>
        <dbReference type="EMBL" id="SVC44897.1"/>
    </source>
</evidence>
<dbReference type="Pfam" id="PF13419">
    <property type="entry name" value="HAD_2"/>
    <property type="match status" value="1"/>
</dbReference>
<feature type="non-terminal residue" evidence="1">
    <location>
        <position position="197"/>
    </location>
</feature>
<dbReference type="GO" id="GO:0008967">
    <property type="term" value="F:phosphoglycolate phosphatase activity"/>
    <property type="evidence" value="ECO:0007669"/>
    <property type="project" value="TreeGrafter"/>
</dbReference>
<organism evidence="1">
    <name type="scientific">marine metagenome</name>
    <dbReference type="NCBI Taxonomy" id="408172"/>
    <lineage>
        <taxon>unclassified sequences</taxon>
        <taxon>metagenomes</taxon>
        <taxon>ecological metagenomes</taxon>
    </lineage>
</organism>
<dbReference type="InterPro" id="IPR006439">
    <property type="entry name" value="HAD-SF_hydro_IA"/>
</dbReference>
<dbReference type="EMBL" id="UINC01091828">
    <property type="protein sequence ID" value="SVC44897.1"/>
    <property type="molecule type" value="Genomic_DNA"/>
</dbReference>
<gene>
    <name evidence="1" type="ORF">METZ01_LOCUS297751</name>
</gene>
<dbReference type="InterPro" id="IPR036412">
    <property type="entry name" value="HAD-like_sf"/>
</dbReference>
<dbReference type="Gene3D" id="3.40.50.1000">
    <property type="entry name" value="HAD superfamily/HAD-like"/>
    <property type="match status" value="1"/>
</dbReference>
<evidence type="ECO:0008006" key="2">
    <source>
        <dbReference type="Google" id="ProtNLM"/>
    </source>
</evidence>
<reference evidence="1" key="1">
    <citation type="submission" date="2018-05" db="EMBL/GenBank/DDBJ databases">
        <authorList>
            <person name="Lanie J.A."/>
            <person name="Ng W.-L."/>
            <person name="Kazmierczak K.M."/>
            <person name="Andrzejewski T.M."/>
            <person name="Davidsen T.M."/>
            <person name="Wayne K.J."/>
            <person name="Tettelin H."/>
            <person name="Glass J.I."/>
            <person name="Rusch D."/>
            <person name="Podicherti R."/>
            <person name="Tsui H.-C.T."/>
            <person name="Winkler M.E."/>
        </authorList>
    </citation>
    <scope>NUCLEOTIDE SEQUENCE</scope>
</reference>
<proteinExistence type="predicted"/>
<dbReference type="PANTHER" id="PTHR43434">
    <property type="entry name" value="PHOSPHOGLYCOLATE PHOSPHATASE"/>
    <property type="match status" value="1"/>
</dbReference>
<dbReference type="PANTHER" id="PTHR43434:SF1">
    <property type="entry name" value="PHOSPHOGLYCOLATE PHOSPHATASE"/>
    <property type="match status" value="1"/>
</dbReference>
<dbReference type="NCBIfam" id="TIGR01549">
    <property type="entry name" value="HAD-SF-IA-v1"/>
    <property type="match status" value="1"/>
</dbReference>
<dbReference type="SFLD" id="SFLDG01129">
    <property type="entry name" value="C1.5:_HAD__Beta-PGM__Phosphata"/>
    <property type="match status" value="1"/>
</dbReference>
<dbReference type="PRINTS" id="PR00413">
    <property type="entry name" value="HADHALOGNASE"/>
</dbReference>
<protein>
    <recommendedName>
        <fullName evidence="2">Phosphoglycolate phosphatase</fullName>
    </recommendedName>
</protein>
<dbReference type="SFLD" id="SFLDS00003">
    <property type="entry name" value="Haloacid_Dehalogenase"/>
    <property type="match status" value="1"/>
</dbReference>
<dbReference type="GO" id="GO:0006281">
    <property type="term" value="P:DNA repair"/>
    <property type="evidence" value="ECO:0007669"/>
    <property type="project" value="TreeGrafter"/>
</dbReference>